<dbReference type="VEuPathDB" id="FungiDB:CCM_02800"/>
<name>G3JBV6_CORMM</name>
<dbReference type="InParanoid" id="G3JBV6"/>
<dbReference type="KEGG" id="cmt:CCM_02800"/>
<accession>G3JBV6</accession>
<evidence type="ECO:0000256" key="1">
    <source>
        <dbReference type="SAM" id="MobiDB-lite"/>
    </source>
</evidence>
<dbReference type="RefSeq" id="XP_006668015.1">
    <property type="nucleotide sequence ID" value="XM_006667952.1"/>
</dbReference>
<feature type="region of interest" description="Disordered" evidence="1">
    <location>
        <begin position="1"/>
        <end position="31"/>
    </location>
</feature>
<dbReference type="AlphaFoldDB" id="G3JBV6"/>
<gene>
    <name evidence="2" type="ORF">CCM_02800</name>
</gene>
<evidence type="ECO:0000313" key="2">
    <source>
        <dbReference type="EMBL" id="EGX94529.1"/>
    </source>
</evidence>
<keyword evidence="3" id="KW-1185">Reference proteome</keyword>
<evidence type="ECO:0000313" key="3">
    <source>
        <dbReference type="Proteomes" id="UP000001610"/>
    </source>
</evidence>
<sequence>MIGYEKKSMRRSLRKIHPGPTSAFRPEARDRQDFKLEREGFGGLAQITSGGTDMYRLAALSDILRTAGTVKHGSPSIALVHAGATNPGRVAAGGTRPISRSGDWHPGLAYTANESNSVTRAPEKFARAQYWAIVMAREDRRLGRLAGHGPWCGNPVISEHIQLFGGWGAATSGFCKNSVNRRGGDPMGQDQASAVYYWWRGSRATRTCRALMPNTTAGGGEASTSSMQTWCGAVRRGAAYTHLVIFLARLNMHWAFCSNGPLMPAAMAHQHEQKTTKENGERLQQMSQSLARHQPASVGGLFPHANSAGIGRPFCRNSEPGLPHIKTAT</sequence>
<proteinExistence type="predicted"/>
<dbReference type="HOGENOM" id="CLU_844724_0_0_1"/>
<feature type="compositionally biased region" description="Basic residues" evidence="1">
    <location>
        <begin position="8"/>
        <end position="17"/>
    </location>
</feature>
<dbReference type="GeneID" id="18164827"/>
<protein>
    <submittedName>
        <fullName evidence="2">Uncharacterized protein</fullName>
    </submittedName>
</protein>
<dbReference type="EMBL" id="JH126400">
    <property type="protein sequence ID" value="EGX94529.1"/>
    <property type="molecule type" value="Genomic_DNA"/>
</dbReference>
<reference evidence="2 3" key="1">
    <citation type="journal article" date="2011" name="Genome Biol.">
        <title>Genome sequence of the insect pathogenic fungus Cordyceps militaris, a valued traditional Chinese medicine.</title>
        <authorList>
            <person name="Zheng P."/>
            <person name="Xia Y."/>
            <person name="Xiao G."/>
            <person name="Xiong C."/>
            <person name="Hu X."/>
            <person name="Zhang S."/>
            <person name="Zheng H."/>
            <person name="Huang Y."/>
            <person name="Zhou Y."/>
            <person name="Wang S."/>
            <person name="Zhao G.P."/>
            <person name="Liu X."/>
            <person name="St Leger R.J."/>
            <person name="Wang C."/>
        </authorList>
    </citation>
    <scope>NUCLEOTIDE SEQUENCE [LARGE SCALE GENOMIC DNA]</scope>
    <source>
        <strain evidence="2 3">CM01</strain>
    </source>
</reference>
<organism evidence="2 3">
    <name type="scientific">Cordyceps militaris (strain CM01)</name>
    <name type="common">Caterpillar fungus</name>
    <dbReference type="NCBI Taxonomy" id="983644"/>
    <lineage>
        <taxon>Eukaryota</taxon>
        <taxon>Fungi</taxon>
        <taxon>Dikarya</taxon>
        <taxon>Ascomycota</taxon>
        <taxon>Pezizomycotina</taxon>
        <taxon>Sordariomycetes</taxon>
        <taxon>Hypocreomycetidae</taxon>
        <taxon>Hypocreales</taxon>
        <taxon>Cordycipitaceae</taxon>
        <taxon>Cordyceps</taxon>
    </lineage>
</organism>
<dbReference type="Proteomes" id="UP000001610">
    <property type="component" value="Unassembled WGS sequence"/>
</dbReference>